<dbReference type="Pfam" id="PF00383">
    <property type="entry name" value="dCMP_cyt_deam_1"/>
    <property type="match status" value="1"/>
</dbReference>
<dbReference type="PROSITE" id="PS00903">
    <property type="entry name" value="CYT_DCMP_DEAMINASES_1"/>
    <property type="match status" value="1"/>
</dbReference>
<evidence type="ECO:0000313" key="6">
    <source>
        <dbReference type="EMBL" id="AUG87896.1"/>
    </source>
</evidence>
<dbReference type="Proteomes" id="UP000241701">
    <property type="component" value="Segment"/>
</dbReference>
<evidence type="ECO:0000256" key="4">
    <source>
        <dbReference type="ARBA" id="ARBA00022833"/>
    </source>
</evidence>
<dbReference type="GO" id="GO:0004132">
    <property type="term" value="F:dCMP deaminase activity"/>
    <property type="evidence" value="ECO:0007669"/>
    <property type="project" value="TreeGrafter"/>
</dbReference>
<dbReference type="PROSITE" id="PS51747">
    <property type="entry name" value="CYT_DCMP_DEAMINASES_2"/>
    <property type="match status" value="1"/>
</dbReference>
<keyword evidence="2" id="KW-0479">Metal-binding</keyword>
<gene>
    <name evidence="6" type="ORF">CPT_Menlow_195</name>
</gene>
<keyword evidence="7" id="KW-1185">Reference proteome</keyword>
<evidence type="ECO:0000256" key="1">
    <source>
        <dbReference type="ARBA" id="ARBA00006576"/>
    </source>
</evidence>
<comment type="similarity">
    <text evidence="1">Belongs to the cytidine and deoxycytidylate deaminase family.</text>
</comment>
<evidence type="ECO:0000256" key="2">
    <source>
        <dbReference type="ARBA" id="ARBA00022723"/>
    </source>
</evidence>
<evidence type="ECO:0000256" key="3">
    <source>
        <dbReference type="ARBA" id="ARBA00022801"/>
    </source>
</evidence>
<accession>A0A2H5BP44</accession>
<dbReference type="InterPro" id="IPR016192">
    <property type="entry name" value="APOBEC/CMP_deaminase_Zn-bd"/>
</dbReference>
<dbReference type="SUPFAM" id="SSF53927">
    <property type="entry name" value="Cytidine deaminase-like"/>
    <property type="match status" value="1"/>
</dbReference>
<evidence type="ECO:0000259" key="5">
    <source>
        <dbReference type="PROSITE" id="PS51747"/>
    </source>
</evidence>
<name>A0A2H5BP44_9CAUD</name>
<keyword evidence="3" id="KW-0378">Hydrolase</keyword>
<sequence>MIKPRMMFAHMRAAQAYGKTSYARRLQVGCVIVDPRVDQPLAIGWNGTAPGAPNVCEIEVDGQLVSDGVIHAEENALNRLPQHAVDWCGLVMFVTHSPCPECTKRIIASGKIDKVIYCEPYRITTGIVEMMNAGIEVYRMVDQFAILKYSFNDKGELTTTPFCVNPDK</sequence>
<dbReference type="InterPro" id="IPR016193">
    <property type="entry name" value="Cytidine_deaminase-like"/>
</dbReference>
<dbReference type="GO" id="GO:0008270">
    <property type="term" value="F:zinc ion binding"/>
    <property type="evidence" value="ECO:0007669"/>
    <property type="project" value="InterPro"/>
</dbReference>
<dbReference type="PANTHER" id="PTHR11086:SF18">
    <property type="entry name" value="DEOXYCYTIDYLATE DEAMINASE"/>
    <property type="match status" value="1"/>
</dbReference>
<dbReference type="EMBL" id="MG428990">
    <property type="protein sequence ID" value="AUG87896.1"/>
    <property type="molecule type" value="Genomic_DNA"/>
</dbReference>
<dbReference type="Gene3D" id="3.40.140.10">
    <property type="entry name" value="Cytidine Deaminase, domain 2"/>
    <property type="match status" value="1"/>
</dbReference>
<reference evidence="7" key="1">
    <citation type="submission" date="2017-11" db="EMBL/GenBank/DDBJ databases">
        <title>Complete Genome of Klebsiella pneumoniae Myophage Menlow.</title>
        <authorList>
            <person name="Newkirk H.N."/>
            <person name="Lessor L."/>
            <person name="Liu M."/>
        </authorList>
    </citation>
    <scope>NUCLEOTIDE SEQUENCE [LARGE SCALE GENOMIC DNA]</scope>
</reference>
<dbReference type="InterPro" id="IPR015517">
    <property type="entry name" value="dCMP_deaminase-rel"/>
</dbReference>
<protein>
    <submittedName>
        <fullName evidence="6">Deoxycytidylate deaminase</fullName>
    </submittedName>
</protein>
<organism evidence="6 7">
    <name type="scientific">Klebsiella phage Menlow</name>
    <dbReference type="NCBI Taxonomy" id="2054273"/>
    <lineage>
        <taxon>Viruses</taxon>
        <taxon>Duplodnaviria</taxon>
        <taxon>Heunggongvirae</taxon>
        <taxon>Uroviricota</taxon>
        <taxon>Caudoviricetes</taxon>
        <taxon>Pantevenvirales</taxon>
        <taxon>Ackermannviridae</taxon>
        <taxon>Taipeivirus</taxon>
        <taxon>Taipeivirus menlow</taxon>
    </lineage>
</organism>
<proteinExistence type="inferred from homology"/>
<dbReference type="InterPro" id="IPR002125">
    <property type="entry name" value="CMP_dCMP_dom"/>
</dbReference>
<feature type="domain" description="CMP/dCMP-type deaminase" evidence="5">
    <location>
        <begin position="5"/>
        <end position="138"/>
    </location>
</feature>
<evidence type="ECO:0000313" key="7">
    <source>
        <dbReference type="Proteomes" id="UP000241701"/>
    </source>
</evidence>
<dbReference type="PANTHER" id="PTHR11086">
    <property type="entry name" value="DEOXYCYTIDYLATE DEAMINASE-RELATED"/>
    <property type="match status" value="1"/>
</dbReference>
<keyword evidence="4" id="KW-0862">Zinc</keyword>